<feature type="compositionally biased region" description="Low complexity" evidence="1">
    <location>
        <begin position="206"/>
        <end position="228"/>
    </location>
</feature>
<feature type="compositionally biased region" description="Polar residues" evidence="1">
    <location>
        <begin position="188"/>
        <end position="197"/>
    </location>
</feature>
<evidence type="ECO:0000313" key="3">
    <source>
        <dbReference type="Proteomes" id="UP000243342"/>
    </source>
</evidence>
<evidence type="ECO:0008006" key="4">
    <source>
        <dbReference type="Google" id="ProtNLM"/>
    </source>
</evidence>
<sequence length="437" mass="48046">MHTRQEGGCTLPKNPTLAHTLVTDRTQQHIATTASRRTRHASDFLPAVRFMIDAGFHPDAGPTTLRLAHALAVRMHRSRDGHIPYSLERTCAQLGLGRSTVAKHAKILRELGLLAWAQHGTRANALPHRDHPRAGYRPTATLYAPCTPPVYDQAMGHRTRGTGYTARLTGRTRPPRTTRKIRRPWTPSVTSNPSTGHVTDDRTTKNPARSAATNPPTSSAPTPRTPTRTPRRPRRSPAKVQADIALAAQVRPRVPWTQRLPLRRLAFALRPMIDAGLDAAAIAAELAAWAWSWPRTWRPSDIAGYLLGQLNKGRGLPASRDTCGCGCGGRAQATPPNSAFAAAFATLAAAGPKLASNDPDQVPADFTTRRELLLWKRQRDRDIQADILASLRQAGERQQRRALAQLPFAQWLEAVEDRSTWYLPHPAEPGAWVSPSP</sequence>
<organism evidence="2 3">
    <name type="scientific">Mangrovactinospora gilvigrisea</name>
    <dbReference type="NCBI Taxonomy" id="1428644"/>
    <lineage>
        <taxon>Bacteria</taxon>
        <taxon>Bacillati</taxon>
        <taxon>Actinomycetota</taxon>
        <taxon>Actinomycetes</taxon>
        <taxon>Kitasatosporales</taxon>
        <taxon>Streptomycetaceae</taxon>
        <taxon>Mangrovactinospora</taxon>
    </lineage>
</organism>
<accession>A0A1J7BUH4</accession>
<comment type="caution">
    <text evidence="2">The sequence shown here is derived from an EMBL/GenBank/DDBJ whole genome shotgun (WGS) entry which is preliminary data.</text>
</comment>
<name>A0A1J7BUH4_9ACTN</name>
<dbReference type="AlphaFoldDB" id="A0A1J7BUH4"/>
<dbReference type="EMBL" id="MLCF01000063">
    <property type="protein sequence ID" value="OIV37105.1"/>
    <property type="molecule type" value="Genomic_DNA"/>
</dbReference>
<evidence type="ECO:0000313" key="2">
    <source>
        <dbReference type="EMBL" id="OIV37105.1"/>
    </source>
</evidence>
<gene>
    <name evidence="2" type="ORF">BIV57_12765</name>
</gene>
<keyword evidence="3" id="KW-1185">Reference proteome</keyword>
<protein>
    <recommendedName>
        <fullName evidence="4">Helix-turn-helix domain-containing protein</fullName>
    </recommendedName>
</protein>
<evidence type="ECO:0000256" key="1">
    <source>
        <dbReference type="SAM" id="MobiDB-lite"/>
    </source>
</evidence>
<reference evidence="2 3" key="1">
    <citation type="submission" date="2016-10" db="EMBL/GenBank/DDBJ databases">
        <title>Genome sequence of Streptomyces gilvigriseus MUSC 26.</title>
        <authorList>
            <person name="Lee L.-H."/>
            <person name="Ser H.-L."/>
        </authorList>
    </citation>
    <scope>NUCLEOTIDE SEQUENCE [LARGE SCALE GENOMIC DNA]</scope>
    <source>
        <strain evidence="2 3">MUSC 26</strain>
    </source>
</reference>
<dbReference type="OrthoDB" id="4311227at2"/>
<proteinExistence type="predicted"/>
<dbReference type="RefSeq" id="WP_071656933.1">
    <property type="nucleotide sequence ID" value="NZ_MLCF01000063.1"/>
</dbReference>
<feature type="compositionally biased region" description="Basic residues" evidence="1">
    <location>
        <begin position="173"/>
        <end position="183"/>
    </location>
</feature>
<dbReference type="Proteomes" id="UP000243342">
    <property type="component" value="Unassembled WGS sequence"/>
</dbReference>
<feature type="region of interest" description="Disordered" evidence="1">
    <location>
        <begin position="153"/>
        <end position="240"/>
    </location>
</feature>